<evidence type="ECO:0000313" key="2">
    <source>
        <dbReference type="Proteomes" id="UP000025227"/>
    </source>
</evidence>
<dbReference type="OrthoDB" id="5820658at2759"/>
<dbReference type="Pfam" id="PF10323">
    <property type="entry name" value="7TM_GPCR_Srv"/>
    <property type="match status" value="1"/>
</dbReference>
<dbReference type="AlphaFoldDB" id="A0A7I4YQE5"/>
<feature type="transmembrane region" description="Helical" evidence="1">
    <location>
        <begin position="49"/>
        <end position="76"/>
    </location>
</feature>
<reference evidence="3" key="1">
    <citation type="submission" date="2020-12" db="UniProtKB">
        <authorList>
            <consortium name="WormBaseParasite"/>
        </authorList>
    </citation>
    <scope>IDENTIFICATION</scope>
    <source>
        <strain evidence="3">MHco3</strain>
    </source>
</reference>
<feature type="transmembrane region" description="Helical" evidence="1">
    <location>
        <begin position="247"/>
        <end position="269"/>
    </location>
</feature>
<protein>
    <submittedName>
        <fullName evidence="3">G protein-coupled receptor</fullName>
    </submittedName>
</protein>
<name>A0A7I4YQE5_HAECO</name>
<sequence length="314" mass="36233">MDYQLVVGTVGFIVVSTFILYCDVLFIISRNRQSNRFNSAFFRLWWNQGFFDVFSLIFFTATMYSRCFDAMVPVFLYLNRYPIWKKFALVTQELIMYTQATTVVMELGVRLMTMCLPSAHITEVVDHLPKWMKTSYRSSIATIHYCHTILCIFNFQYGLQGTNVPLLLSTSGVTYDTSIFFIGLVYRVTALVLCLCGYFYMFDTIRRKGARAEFKILLHGVCLVIALIAVITSSLCRRFKIGESYQLVRVAFLSTMLWIPCTNILVTIYTTKSLRSRLLNPLLPDKTSVVAMTAMTQLHRTSTRVKAWHTDHKP</sequence>
<keyword evidence="1" id="KW-0812">Transmembrane</keyword>
<feature type="transmembrane region" description="Helical" evidence="1">
    <location>
        <begin position="179"/>
        <end position="202"/>
    </location>
</feature>
<evidence type="ECO:0000256" key="1">
    <source>
        <dbReference type="SAM" id="Phobius"/>
    </source>
</evidence>
<keyword evidence="1" id="KW-0472">Membrane</keyword>
<feature type="transmembrane region" description="Helical" evidence="1">
    <location>
        <begin position="6"/>
        <end position="28"/>
    </location>
</feature>
<accession>A0A7I4YQE5</accession>
<keyword evidence="2" id="KW-1185">Reference proteome</keyword>
<dbReference type="WBParaSite" id="HCON_00127340-00001">
    <property type="protein sequence ID" value="HCON_00127340-00001"/>
    <property type="gene ID" value="HCON_00127340"/>
</dbReference>
<dbReference type="InterPro" id="IPR019426">
    <property type="entry name" value="7TM_GPCR_serpentine_rcpt_Srv"/>
</dbReference>
<evidence type="ECO:0000313" key="3">
    <source>
        <dbReference type="WBParaSite" id="HCON_00127340-00001"/>
    </source>
</evidence>
<feature type="transmembrane region" description="Helical" evidence="1">
    <location>
        <begin position="214"/>
        <end position="235"/>
    </location>
</feature>
<keyword evidence="1" id="KW-1133">Transmembrane helix</keyword>
<feature type="transmembrane region" description="Helical" evidence="1">
    <location>
        <begin position="140"/>
        <end position="159"/>
    </location>
</feature>
<organism evidence="2 3">
    <name type="scientific">Haemonchus contortus</name>
    <name type="common">Barber pole worm</name>
    <dbReference type="NCBI Taxonomy" id="6289"/>
    <lineage>
        <taxon>Eukaryota</taxon>
        <taxon>Metazoa</taxon>
        <taxon>Ecdysozoa</taxon>
        <taxon>Nematoda</taxon>
        <taxon>Chromadorea</taxon>
        <taxon>Rhabditida</taxon>
        <taxon>Rhabditina</taxon>
        <taxon>Rhabditomorpha</taxon>
        <taxon>Strongyloidea</taxon>
        <taxon>Trichostrongylidae</taxon>
        <taxon>Haemonchus</taxon>
    </lineage>
</organism>
<dbReference type="Proteomes" id="UP000025227">
    <property type="component" value="Unplaced"/>
</dbReference>
<proteinExistence type="predicted"/>